<organism evidence="1 2">
    <name type="scientific">Pigmentiphaga humi</name>
    <dbReference type="NCBI Taxonomy" id="2478468"/>
    <lineage>
        <taxon>Bacteria</taxon>
        <taxon>Pseudomonadati</taxon>
        <taxon>Pseudomonadota</taxon>
        <taxon>Betaproteobacteria</taxon>
        <taxon>Burkholderiales</taxon>
        <taxon>Alcaligenaceae</taxon>
        <taxon>Pigmentiphaga</taxon>
    </lineage>
</organism>
<protein>
    <submittedName>
        <fullName evidence="1">Uncharacterized protein</fullName>
    </submittedName>
</protein>
<keyword evidence="2" id="KW-1185">Reference proteome</keyword>
<reference evidence="1 2" key="1">
    <citation type="submission" date="2018-10" db="EMBL/GenBank/DDBJ databases">
        <authorList>
            <person name="Criscuolo A."/>
        </authorList>
    </citation>
    <scope>NUCLEOTIDE SEQUENCE [LARGE SCALE GENOMIC DNA]</scope>
    <source>
        <strain evidence="1">DnA1</strain>
    </source>
</reference>
<evidence type="ECO:0000313" key="1">
    <source>
        <dbReference type="EMBL" id="VCU72501.1"/>
    </source>
</evidence>
<dbReference type="EMBL" id="UWPJ01000040">
    <property type="protein sequence ID" value="VCU72501.1"/>
    <property type="molecule type" value="Genomic_DNA"/>
</dbReference>
<evidence type="ECO:0000313" key="2">
    <source>
        <dbReference type="Proteomes" id="UP000277294"/>
    </source>
</evidence>
<gene>
    <name evidence="1" type="ORF">PIGHUM_04601</name>
</gene>
<dbReference type="AlphaFoldDB" id="A0A3P4B951"/>
<dbReference type="RefSeq" id="WP_160142402.1">
    <property type="nucleotide sequence ID" value="NZ_UWPJ01000040.1"/>
</dbReference>
<sequence>MRTTTARIFLALLLEAAGAIVQYLKHYVETILRRFDDPLWENHPKFV</sequence>
<name>A0A3P4B951_9BURK</name>
<proteinExistence type="predicted"/>
<accession>A0A3P4B951</accession>
<dbReference type="Proteomes" id="UP000277294">
    <property type="component" value="Unassembled WGS sequence"/>
</dbReference>